<proteinExistence type="predicted"/>
<dbReference type="Proteomes" id="UP000532936">
    <property type="component" value="Unassembled WGS sequence"/>
</dbReference>
<feature type="transmembrane region" description="Helical" evidence="1">
    <location>
        <begin position="56"/>
        <end position="73"/>
    </location>
</feature>
<gene>
    <name evidence="2" type="ORF">GGR11_001288</name>
</gene>
<dbReference type="AlphaFoldDB" id="A0A7W6A326"/>
<keyword evidence="1" id="KW-1133">Transmembrane helix</keyword>
<keyword evidence="1" id="KW-0472">Membrane</keyword>
<reference evidence="2 3" key="1">
    <citation type="submission" date="2020-08" db="EMBL/GenBank/DDBJ databases">
        <title>Genomic Encyclopedia of Type Strains, Phase IV (KMG-IV): sequencing the most valuable type-strain genomes for metagenomic binning, comparative biology and taxonomic classification.</title>
        <authorList>
            <person name="Goeker M."/>
        </authorList>
    </citation>
    <scope>NUCLEOTIDE SEQUENCE [LARGE SCALE GENOMIC DNA]</scope>
    <source>
        <strain evidence="2 3">DSM 14878</strain>
    </source>
</reference>
<dbReference type="RefSeq" id="WP_183195918.1">
    <property type="nucleotide sequence ID" value="NZ_JACIDA010000001.1"/>
</dbReference>
<feature type="transmembrane region" description="Helical" evidence="1">
    <location>
        <begin position="27"/>
        <end position="44"/>
    </location>
</feature>
<sequence>MTRSTTPDPIRPQGGTLAEGRWLWRRLYAFAVSVGLWLLLMRTVGRMPAEMLPKMTDGLMGLLALILILYLVAPTAEQLVALIANARVRLTGGRP</sequence>
<name>A0A7W6A326_9CAUL</name>
<keyword evidence="1" id="KW-0812">Transmembrane</keyword>
<organism evidence="2 3">
    <name type="scientific">Brevundimonas mediterranea</name>
    <dbReference type="NCBI Taxonomy" id="74329"/>
    <lineage>
        <taxon>Bacteria</taxon>
        <taxon>Pseudomonadati</taxon>
        <taxon>Pseudomonadota</taxon>
        <taxon>Alphaproteobacteria</taxon>
        <taxon>Caulobacterales</taxon>
        <taxon>Caulobacteraceae</taxon>
        <taxon>Brevundimonas</taxon>
    </lineage>
</organism>
<dbReference type="EMBL" id="JACIDA010000001">
    <property type="protein sequence ID" value="MBB3871774.1"/>
    <property type="molecule type" value="Genomic_DNA"/>
</dbReference>
<evidence type="ECO:0000313" key="3">
    <source>
        <dbReference type="Proteomes" id="UP000532936"/>
    </source>
</evidence>
<protein>
    <submittedName>
        <fullName evidence="2">Uncharacterized protein</fullName>
    </submittedName>
</protein>
<accession>A0A7W6A326</accession>
<evidence type="ECO:0000256" key="1">
    <source>
        <dbReference type="SAM" id="Phobius"/>
    </source>
</evidence>
<evidence type="ECO:0000313" key="2">
    <source>
        <dbReference type="EMBL" id="MBB3871774.1"/>
    </source>
</evidence>
<comment type="caution">
    <text evidence="2">The sequence shown here is derived from an EMBL/GenBank/DDBJ whole genome shotgun (WGS) entry which is preliminary data.</text>
</comment>